<dbReference type="KEGG" id="pgi:PG_0759"/>
<evidence type="ECO:0000256" key="2">
    <source>
        <dbReference type="ARBA" id="ARBA00022803"/>
    </source>
</evidence>
<accession>Q7MW81</accession>
<dbReference type="Pfam" id="PF13432">
    <property type="entry name" value="TPR_16"/>
    <property type="match status" value="1"/>
</dbReference>
<dbReference type="PANTHER" id="PTHR45586:SF1">
    <property type="entry name" value="LIPOPOLYSACCHARIDE ASSEMBLY PROTEIN B"/>
    <property type="match status" value="1"/>
</dbReference>
<name>Q7MW81_PORGI</name>
<dbReference type="SMART" id="SM00028">
    <property type="entry name" value="TPR"/>
    <property type="match status" value="5"/>
</dbReference>
<dbReference type="EMBL" id="AE015924">
    <property type="protein sequence ID" value="AAQ65925.1"/>
    <property type="molecule type" value="Genomic_DNA"/>
</dbReference>
<evidence type="ECO:0000313" key="3">
    <source>
        <dbReference type="EMBL" id="AAQ65925.1"/>
    </source>
</evidence>
<keyword evidence="4" id="KW-1185">Reference proteome</keyword>
<dbReference type="eggNOG" id="COG0457">
    <property type="taxonomic scope" value="Bacteria"/>
</dbReference>
<dbReference type="AlphaFoldDB" id="Q7MW81"/>
<keyword evidence="2" id="KW-0802">TPR repeat</keyword>
<protein>
    <submittedName>
        <fullName evidence="3">TPR domain protein</fullName>
    </submittedName>
</protein>
<dbReference type="InterPro" id="IPR051012">
    <property type="entry name" value="CellSynth/LPSAsmb/PSIAsmb"/>
</dbReference>
<keyword evidence="1" id="KW-0677">Repeat</keyword>
<dbReference type="Proteomes" id="UP000000588">
    <property type="component" value="Chromosome"/>
</dbReference>
<evidence type="ECO:0000313" key="4">
    <source>
        <dbReference type="Proteomes" id="UP000000588"/>
    </source>
</evidence>
<organism evidence="3 4">
    <name type="scientific">Porphyromonas gingivalis (strain ATCC BAA-308 / W83)</name>
    <dbReference type="NCBI Taxonomy" id="242619"/>
    <lineage>
        <taxon>Bacteria</taxon>
        <taxon>Pseudomonadati</taxon>
        <taxon>Bacteroidota</taxon>
        <taxon>Bacteroidia</taxon>
        <taxon>Bacteroidales</taxon>
        <taxon>Porphyromonadaceae</taxon>
        <taxon>Porphyromonas</taxon>
    </lineage>
</organism>
<dbReference type="HOGENOM" id="CLU_022117_0_0_10"/>
<dbReference type="STRING" id="242619.PG_0759"/>
<evidence type="ECO:0000256" key="1">
    <source>
        <dbReference type="ARBA" id="ARBA00022737"/>
    </source>
</evidence>
<dbReference type="Pfam" id="PF14559">
    <property type="entry name" value="TPR_19"/>
    <property type="match status" value="1"/>
</dbReference>
<dbReference type="InterPro" id="IPR011990">
    <property type="entry name" value="TPR-like_helical_dom_sf"/>
</dbReference>
<dbReference type="SUPFAM" id="SSF48452">
    <property type="entry name" value="TPR-like"/>
    <property type="match status" value="1"/>
</dbReference>
<dbReference type="EnsemblBacteria" id="AAQ65925">
    <property type="protein sequence ID" value="AAQ65925"/>
    <property type="gene ID" value="PG_0759"/>
</dbReference>
<dbReference type="InterPro" id="IPR019734">
    <property type="entry name" value="TPR_rpt"/>
</dbReference>
<dbReference type="Gene3D" id="1.25.40.10">
    <property type="entry name" value="Tetratricopeptide repeat domain"/>
    <property type="match status" value="1"/>
</dbReference>
<dbReference type="PANTHER" id="PTHR45586">
    <property type="entry name" value="TPR REPEAT-CONTAINING PROTEIN PA4667"/>
    <property type="match status" value="1"/>
</dbReference>
<reference evidence="3 4" key="1">
    <citation type="journal article" date="2003" name="J. Bacteriol.">
        <title>Complete genome sequence of the oral pathogenic bacterium Porphyromonas gingivalis strain W83.</title>
        <authorList>
            <person name="Nelson K."/>
            <person name="Fleishmann R."/>
            <person name="DeBoy R."/>
            <person name="Paulsen I."/>
            <person name="Fouts D."/>
            <person name="Eisen J."/>
            <person name="Daugherty S."/>
            <person name="Dodson R."/>
            <person name="Durkin A."/>
            <person name="Gwinn M."/>
            <person name="Haft D."/>
            <person name="Kolonay J."/>
            <person name="Nelson W."/>
            <person name="White O."/>
            <person name="Mason T."/>
            <person name="Tallon L."/>
            <person name="Gray J."/>
            <person name="Granger D."/>
            <person name="Tettelin H."/>
            <person name="Dong H."/>
            <person name="Galvin J."/>
            <person name="Duncan M."/>
            <person name="Dewhirst F."/>
            <person name="Fraser C."/>
        </authorList>
    </citation>
    <scope>NUCLEOTIDE SEQUENCE [LARGE SCALE GENOMIC DNA]</scope>
    <source>
        <strain evidence="4">ATCC BAA-308 / W83</strain>
    </source>
</reference>
<sequence length="717" mass="81701">MSRKTMNPTTVTQQLQKTYQAVGDGLLSEAFGLVRASVPSQQSHFLTRIDDLENVYRQLLSYFAQGVKDEKQAEMLLYLKRKLIGLAAEVHRESVVAQGTGLFYDRLRYRRSIGFESLVTLLEQAETSTVRKQFDELVRLIFDSLWTADALTDEEAAALSHAGEYIRLVAASALTMALQQQWHSKKLYFLLEELARPDITADYRARLLVGVVLTLRSYPHHTRLYYNEIALRLEAVNEHIPLEPTLEMLSIRFLFACETESITKHLQTELFSDIQKIAPDLRKFGMGDTESIQETGNPEWMEELEKSGLGDKIREFSELQLEGADVMHSSFMNLKGSSFFREMHNWFLPFDAAHSRIAPLLEENAVLKQLVEAIGPQLCNSDRYSFIVSMESLPAALRGSAMGAVGGELDALKEQIKQDVPVGETGKLDTAIKSYLQDLYRFYKVCERKNEFDDIFLSPIPPDLPVLDRYLYKRDTLLHTAEFLFRRKHYDRAAKLLADLAEGKESATDTTLHQKLGFSLQQQGLFAQALAAYSRAELIDTENEWLLKRMAHCYRQLCRPAEAAEIYERLFERNPHEATLLLQRGNALVEDSRYDEALQCFFRYEFSVDDASKARRPIAWCLFLTGQYERAGDYYRTILESDDLSTFTDRLNAGHTSLAMGQIPVAIDHYLAGLKLTPNGKDEFLAAYTADIPVLLKAGIEDAVIRLIPEVLRLHPN</sequence>
<gene>
    <name evidence="3" type="ordered locus">PG_0759</name>
</gene>
<proteinExistence type="predicted"/>